<feature type="domain" description="SnoaL-like" evidence="1">
    <location>
        <begin position="132"/>
        <end position="235"/>
    </location>
</feature>
<comment type="caution">
    <text evidence="2">The sequence shown here is derived from an EMBL/GenBank/DDBJ whole genome shotgun (WGS) entry which is preliminary data.</text>
</comment>
<organism evidence="2 3">
    <name type="scientific">Micromonospora maritima</name>
    <dbReference type="NCBI Taxonomy" id="986711"/>
    <lineage>
        <taxon>Bacteria</taxon>
        <taxon>Bacillati</taxon>
        <taxon>Actinomycetota</taxon>
        <taxon>Actinomycetes</taxon>
        <taxon>Micromonosporales</taxon>
        <taxon>Micromonosporaceae</taxon>
        <taxon>Micromonospora</taxon>
    </lineage>
</organism>
<dbReference type="EMBL" id="JBITLE010000002">
    <property type="protein sequence ID" value="MFI7262093.1"/>
    <property type="molecule type" value="Genomic_DNA"/>
</dbReference>
<dbReference type="SUPFAM" id="SSF54427">
    <property type="entry name" value="NTF2-like"/>
    <property type="match status" value="2"/>
</dbReference>
<dbReference type="InterPro" id="IPR032710">
    <property type="entry name" value="NTF2-like_dom_sf"/>
</dbReference>
<name>A0ABW7ZGW0_9ACTN</name>
<dbReference type="Gene3D" id="3.10.450.50">
    <property type="match status" value="2"/>
</dbReference>
<evidence type="ECO:0000313" key="3">
    <source>
        <dbReference type="Proteomes" id="UP001612812"/>
    </source>
</evidence>
<protein>
    <submittedName>
        <fullName evidence="2">Nuclear transport factor 2 family protein</fullName>
    </submittedName>
</protein>
<evidence type="ECO:0000259" key="1">
    <source>
        <dbReference type="Pfam" id="PF12680"/>
    </source>
</evidence>
<keyword evidence="3" id="KW-1185">Reference proteome</keyword>
<gene>
    <name evidence="2" type="ORF">ACIBP4_07315</name>
</gene>
<dbReference type="InterPro" id="IPR037401">
    <property type="entry name" value="SnoaL-like"/>
</dbReference>
<proteinExistence type="predicted"/>
<dbReference type="Pfam" id="PF12680">
    <property type="entry name" value="SnoaL_2"/>
    <property type="match status" value="1"/>
</dbReference>
<dbReference type="RefSeq" id="WP_396756373.1">
    <property type="nucleotide sequence ID" value="NZ_JBITLA010000001.1"/>
</dbReference>
<accession>A0ABW7ZGW0</accession>
<dbReference type="Proteomes" id="UP001612812">
    <property type="component" value="Unassembled WGS sequence"/>
</dbReference>
<reference evidence="2 3" key="1">
    <citation type="submission" date="2024-10" db="EMBL/GenBank/DDBJ databases">
        <title>The Natural Products Discovery Center: Release of the First 8490 Sequenced Strains for Exploring Actinobacteria Biosynthetic Diversity.</title>
        <authorList>
            <person name="Kalkreuter E."/>
            <person name="Kautsar S.A."/>
            <person name="Yang D."/>
            <person name="Bader C.D."/>
            <person name="Teijaro C.N."/>
            <person name="Fluegel L."/>
            <person name="Davis C.M."/>
            <person name="Simpson J.R."/>
            <person name="Lauterbach L."/>
            <person name="Steele A.D."/>
            <person name="Gui C."/>
            <person name="Meng S."/>
            <person name="Li G."/>
            <person name="Viehrig K."/>
            <person name="Ye F."/>
            <person name="Su P."/>
            <person name="Kiefer A.F."/>
            <person name="Nichols A."/>
            <person name="Cepeda A.J."/>
            <person name="Yan W."/>
            <person name="Fan B."/>
            <person name="Jiang Y."/>
            <person name="Adhikari A."/>
            <person name="Zheng C.-J."/>
            <person name="Schuster L."/>
            <person name="Cowan T.M."/>
            <person name="Smanski M.J."/>
            <person name="Chevrette M.G."/>
            <person name="De Carvalho L.P.S."/>
            <person name="Shen B."/>
        </authorList>
    </citation>
    <scope>NUCLEOTIDE SEQUENCE [LARGE SCALE GENOMIC DNA]</scope>
    <source>
        <strain evidence="2 3">NPDC049845</strain>
    </source>
</reference>
<evidence type="ECO:0000313" key="2">
    <source>
        <dbReference type="EMBL" id="MFI7262093.1"/>
    </source>
</evidence>
<sequence>MTDLNALVDRYVAVWNEPDPQARRQRVAELWTPDGSHYTQTREFHGHPALEERVAEAYGQFVAGGAYRFSNRNNAVGHHDAVKFNWGMVSTANGDTVAIGFDVLLLDEQGRIVADYQFNDPPQAHPELEELVDRYIAVWNAGDDTRHGLIEQLWAADGSYVDHSCVARGRDDVEAIIAKAHDSFAGSGVSLRPARNADGHHRAVRFTWTGVPADGGPTAASGLDFLLLDDSGRITADYQFIEPF</sequence>